<feature type="chain" id="PRO_5040389109" evidence="1">
    <location>
        <begin position="23"/>
        <end position="112"/>
    </location>
</feature>
<evidence type="ECO:0000313" key="2">
    <source>
        <dbReference type="EMBL" id="MCE7507697.1"/>
    </source>
</evidence>
<dbReference type="AlphaFoldDB" id="A0A9Q3W3J1"/>
<name>A0A9Q3W3J1_9GAMM</name>
<reference evidence="2" key="1">
    <citation type="submission" date="2022-01" db="EMBL/GenBank/DDBJ databases">
        <authorList>
            <person name="Karlyshev A.V."/>
            <person name="Jaspars M."/>
        </authorList>
    </citation>
    <scope>NUCLEOTIDE SEQUENCE</scope>
    <source>
        <strain evidence="2">AGSA3-2</strain>
    </source>
</reference>
<dbReference type="KEGG" id="axe:P40_08345"/>
<dbReference type="EMBL" id="JAJVKT010000003">
    <property type="protein sequence ID" value="MCE7507697.1"/>
    <property type="molecule type" value="Genomic_DNA"/>
</dbReference>
<evidence type="ECO:0000313" key="3">
    <source>
        <dbReference type="Proteomes" id="UP001107961"/>
    </source>
</evidence>
<organism evidence="2 3">
    <name type="scientific">Alloalcanivorax xenomutans</name>
    <dbReference type="NCBI Taxonomy" id="1094342"/>
    <lineage>
        <taxon>Bacteria</taxon>
        <taxon>Pseudomonadati</taxon>
        <taxon>Pseudomonadota</taxon>
        <taxon>Gammaproteobacteria</taxon>
        <taxon>Oceanospirillales</taxon>
        <taxon>Alcanivoracaceae</taxon>
        <taxon>Alloalcanivorax</taxon>
    </lineage>
</organism>
<sequence length="112" mass="12596">MNRVKSFLAFILIAFCAQSVFAAPQWYRGEVTRIYQYGAAGQFTITMDPPLNFCKYNYAYFSGEKFEDPERLQVALSIVLSAMHGGRTIGVVIDPEDLTSDGLCLVRSLDIR</sequence>
<keyword evidence="3" id="KW-1185">Reference proteome</keyword>
<accession>A0A9Q3W3J1</accession>
<dbReference type="Proteomes" id="UP001107961">
    <property type="component" value="Unassembled WGS sequence"/>
</dbReference>
<dbReference type="RefSeq" id="WP_080530800.1">
    <property type="nucleotide sequence ID" value="NZ_CP012331.1"/>
</dbReference>
<keyword evidence="1" id="KW-0732">Signal</keyword>
<feature type="signal peptide" evidence="1">
    <location>
        <begin position="1"/>
        <end position="22"/>
    </location>
</feature>
<gene>
    <name evidence="2" type="ORF">LZG35_03540</name>
</gene>
<protein>
    <submittedName>
        <fullName evidence="2">Uncharacterized protein</fullName>
    </submittedName>
</protein>
<proteinExistence type="predicted"/>
<evidence type="ECO:0000256" key="1">
    <source>
        <dbReference type="SAM" id="SignalP"/>
    </source>
</evidence>
<comment type="caution">
    <text evidence="2">The sequence shown here is derived from an EMBL/GenBank/DDBJ whole genome shotgun (WGS) entry which is preliminary data.</text>
</comment>